<accession>A0A9J6H4D6</accession>
<proteinExistence type="predicted"/>
<dbReference type="OrthoDB" id="6492326at2759"/>
<evidence type="ECO:0000313" key="2">
    <source>
        <dbReference type="Proteomes" id="UP000821853"/>
    </source>
</evidence>
<dbReference type="EMBL" id="JABSTR010000128">
    <property type="protein sequence ID" value="KAH9382666.1"/>
    <property type="molecule type" value="Genomic_DNA"/>
</dbReference>
<name>A0A9J6H4D6_HAELO</name>
<gene>
    <name evidence="1" type="ORF">HPB48_023220</name>
</gene>
<reference evidence="1 2" key="1">
    <citation type="journal article" date="2020" name="Cell">
        <title>Large-Scale Comparative Analyses of Tick Genomes Elucidate Their Genetic Diversity and Vector Capacities.</title>
        <authorList>
            <consortium name="Tick Genome and Microbiome Consortium (TIGMIC)"/>
            <person name="Jia N."/>
            <person name="Wang J."/>
            <person name="Shi W."/>
            <person name="Du L."/>
            <person name="Sun Y."/>
            <person name="Zhan W."/>
            <person name="Jiang J.F."/>
            <person name="Wang Q."/>
            <person name="Zhang B."/>
            <person name="Ji P."/>
            <person name="Bell-Sakyi L."/>
            <person name="Cui X.M."/>
            <person name="Yuan T.T."/>
            <person name="Jiang B.G."/>
            <person name="Yang W.F."/>
            <person name="Lam T.T."/>
            <person name="Chang Q.C."/>
            <person name="Ding S.J."/>
            <person name="Wang X.J."/>
            <person name="Zhu J.G."/>
            <person name="Ruan X.D."/>
            <person name="Zhao L."/>
            <person name="Wei J.T."/>
            <person name="Ye R.Z."/>
            <person name="Que T.C."/>
            <person name="Du C.H."/>
            <person name="Zhou Y.H."/>
            <person name="Cheng J.X."/>
            <person name="Dai P.F."/>
            <person name="Guo W.B."/>
            <person name="Han X.H."/>
            <person name="Huang E.J."/>
            <person name="Li L.F."/>
            <person name="Wei W."/>
            <person name="Gao Y.C."/>
            <person name="Liu J.Z."/>
            <person name="Shao H.Z."/>
            <person name="Wang X."/>
            <person name="Wang C.C."/>
            <person name="Yang T.C."/>
            <person name="Huo Q.B."/>
            <person name="Li W."/>
            <person name="Chen H.Y."/>
            <person name="Chen S.E."/>
            <person name="Zhou L.G."/>
            <person name="Ni X.B."/>
            <person name="Tian J.H."/>
            <person name="Sheng Y."/>
            <person name="Liu T."/>
            <person name="Pan Y.S."/>
            <person name="Xia L.Y."/>
            <person name="Li J."/>
            <person name="Zhao F."/>
            <person name="Cao W.C."/>
        </authorList>
    </citation>
    <scope>NUCLEOTIDE SEQUENCE [LARGE SCALE GENOMIC DNA]</scope>
    <source>
        <strain evidence="1">HaeL-2018</strain>
    </source>
</reference>
<keyword evidence="2" id="KW-1185">Reference proteome</keyword>
<evidence type="ECO:0000313" key="1">
    <source>
        <dbReference type="EMBL" id="KAH9382666.1"/>
    </source>
</evidence>
<dbReference type="AlphaFoldDB" id="A0A9J6H4D6"/>
<dbReference type="Proteomes" id="UP000821853">
    <property type="component" value="Unassembled WGS sequence"/>
</dbReference>
<protein>
    <submittedName>
        <fullName evidence="1">Uncharacterized protein</fullName>
    </submittedName>
</protein>
<organism evidence="1 2">
    <name type="scientific">Haemaphysalis longicornis</name>
    <name type="common">Bush tick</name>
    <dbReference type="NCBI Taxonomy" id="44386"/>
    <lineage>
        <taxon>Eukaryota</taxon>
        <taxon>Metazoa</taxon>
        <taxon>Ecdysozoa</taxon>
        <taxon>Arthropoda</taxon>
        <taxon>Chelicerata</taxon>
        <taxon>Arachnida</taxon>
        <taxon>Acari</taxon>
        <taxon>Parasitiformes</taxon>
        <taxon>Ixodida</taxon>
        <taxon>Ixodoidea</taxon>
        <taxon>Ixodidae</taxon>
        <taxon>Haemaphysalinae</taxon>
        <taxon>Haemaphysalis</taxon>
    </lineage>
</organism>
<comment type="caution">
    <text evidence="1">The sequence shown here is derived from an EMBL/GenBank/DDBJ whole genome shotgun (WGS) entry which is preliminary data.</text>
</comment>
<dbReference type="VEuPathDB" id="VectorBase:HLOH_061671"/>
<sequence length="116" mass="12513">MQMFPSVLHFVSRPKTASVKGPEAVRFPNVRYADGTQAAVLGLRFRVEARHFSDSDGLRLKCTATQSRVVALSSEETVQGAHQRSSGFRVAADHAVSRECAMGNDGFTSSSLSEPA</sequence>